<dbReference type="PANTHER" id="PTHR35530">
    <property type="entry name" value="TAUTOMERASE-RELATED"/>
    <property type="match status" value="1"/>
</dbReference>
<feature type="domain" description="4-oxalocrotonate tautomerase-like" evidence="3">
    <location>
        <begin position="2"/>
        <end position="61"/>
    </location>
</feature>
<dbReference type="Proteomes" id="UP000782312">
    <property type="component" value="Unassembled WGS sequence"/>
</dbReference>
<reference evidence="4" key="1">
    <citation type="submission" date="2020-07" db="EMBL/GenBank/DDBJ databases">
        <title>Huge and variable diversity of episymbiotic CPR bacteria and DPANN archaea in groundwater ecosystems.</title>
        <authorList>
            <person name="He C.Y."/>
            <person name="Keren R."/>
            <person name="Whittaker M."/>
            <person name="Farag I.F."/>
            <person name="Doudna J."/>
            <person name="Cate J.H.D."/>
            <person name="Banfield J.F."/>
        </authorList>
    </citation>
    <scope>NUCLEOTIDE SEQUENCE</scope>
    <source>
        <strain evidence="4">NC_groundwater_763_Ag_S-0.2um_68_21</strain>
    </source>
</reference>
<accession>A0A932I3M7</accession>
<proteinExistence type="inferred from homology"/>
<dbReference type="Pfam" id="PF01361">
    <property type="entry name" value="Tautomerase"/>
    <property type="match status" value="1"/>
</dbReference>
<dbReference type="InterPro" id="IPR014347">
    <property type="entry name" value="Tautomerase/MIF_sf"/>
</dbReference>
<evidence type="ECO:0000256" key="2">
    <source>
        <dbReference type="ARBA" id="ARBA00023235"/>
    </source>
</evidence>
<dbReference type="PANTHER" id="PTHR35530:SF1">
    <property type="entry name" value="2-HYDROXYMUCONATE TAUTOMERASE"/>
    <property type="match status" value="1"/>
</dbReference>
<dbReference type="NCBIfam" id="NF002571">
    <property type="entry name" value="PRK02220.1"/>
    <property type="match status" value="1"/>
</dbReference>
<dbReference type="SUPFAM" id="SSF55331">
    <property type="entry name" value="Tautomerase/MIF"/>
    <property type="match status" value="1"/>
</dbReference>
<comment type="similarity">
    <text evidence="1">Belongs to the 4-oxalocrotonate tautomerase family.</text>
</comment>
<dbReference type="GO" id="GO:0016853">
    <property type="term" value="F:isomerase activity"/>
    <property type="evidence" value="ECO:0007669"/>
    <property type="project" value="UniProtKB-KW"/>
</dbReference>
<dbReference type="EMBL" id="JACPUR010000041">
    <property type="protein sequence ID" value="MBI3129483.1"/>
    <property type="molecule type" value="Genomic_DNA"/>
</dbReference>
<evidence type="ECO:0000313" key="4">
    <source>
        <dbReference type="EMBL" id="MBI3129483.1"/>
    </source>
</evidence>
<dbReference type="Gene3D" id="3.30.429.10">
    <property type="entry name" value="Macrophage Migration Inhibitory Factor"/>
    <property type="match status" value="1"/>
</dbReference>
<evidence type="ECO:0000259" key="3">
    <source>
        <dbReference type="Pfam" id="PF01361"/>
    </source>
</evidence>
<dbReference type="InterPro" id="IPR004370">
    <property type="entry name" value="4-OT-like_dom"/>
</dbReference>
<gene>
    <name evidence="4" type="ORF">HYZ11_17885</name>
</gene>
<keyword evidence="2" id="KW-0413">Isomerase</keyword>
<name>A0A932I3M7_UNCTE</name>
<protein>
    <submittedName>
        <fullName evidence="4">Tautomerase family protein</fullName>
    </submittedName>
</protein>
<dbReference type="AlphaFoldDB" id="A0A932I3M7"/>
<comment type="caution">
    <text evidence="4">The sequence shown here is derived from an EMBL/GenBank/DDBJ whole genome shotgun (WGS) entry which is preliminary data.</text>
</comment>
<organism evidence="4 5">
    <name type="scientific">Tectimicrobiota bacterium</name>
    <dbReference type="NCBI Taxonomy" id="2528274"/>
    <lineage>
        <taxon>Bacteria</taxon>
        <taxon>Pseudomonadati</taxon>
        <taxon>Nitrospinota/Tectimicrobiota group</taxon>
        <taxon>Candidatus Tectimicrobiota</taxon>
    </lineage>
</organism>
<sequence>MPVVHISLIKGRSKEAKKAIAQEVTESVHKHSGAPKEAITVVFHDIDGDSWASAGVLFSDRVKK</sequence>
<evidence type="ECO:0000313" key="5">
    <source>
        <dbReference type="Proteomes" id="UP000782312"/>
    </source>
</evidence>
<evidence type="ECO:0000256" key="1">
    <source>
        <dbReference type="ARBA" id="ARBA00006723"/>
    </source>
</evidence>